<dbReference type="InterPro" id="IPR001299">
    <property type="entry name" value="Ependymin"/>
</dbReference>
<dbReference type="GO" id="GO:0005576">
    <property type="term" value="C:extracellular region"/>
    <property type="evidence" value="ECO:0007669"/>
    <property type="project" value="InterPro"/>
</dbReference>
<proteinExistence type="predicted"/>
<dbReference type="RefSeq" id="XP_013411471.1">
    <property type="nucleotide sequence ID" value="XM_013556017.1"/>
</dbReference>
<keyword evidence="1" id="KW-0732">Signal</keyword>
<dbReference type="GeneID" id="106174446"/>
<dbReference type="GO" id="GO:0005509">
    <property type="term" value="F:calcium ion binding"/>
    <property type="evidence" value="ECO:0007669"/>
    <property type="project" value="InterPro"/>
</dbReference>
<sequence>MTKLVLLLCVAVSCVLGTPNHPRATPPKPCCMLDQWDGMMAEVGTYVYDTHAGTYRGFQYVIFTEGNTCTKSPLTGTMPPNCIPDDAKFGGAFYMGGPDYRLPCHRWLYTSNGRNVSLTVTQQDCYPVLETEYSAMPKGGQMASSAFAYVHSGIHDPTVFNIPSFCNKVSKEHPHHQLQGPHLHALNRLRI</sequence>
<dbReference type="GO" id="GO:0005764">
    <property type="term" value="C:lysosome"/>
    <property type="evidence" value="ECO:0007669"/>
    <property type="project" value="TreeGrafter"/>
</dbReference>
<evidence type="ECO:0000313" key="3">
    <source>
        <dbReference type="RefSeq" id="XP_013411471.1"/>
    </source>
</evidence>
<protein>
    <submittedName>
        <fullName evidence="3">Mammalian ependymin-related protein 1-like</fullName>
    </submittedName>
</protein>
<dbReference type="GO" id="GO:0007160">
    <property type="term" value="P:cell-matrix adhesion"/>
    <property type="evidence" value="ECO:0007669"/>
    <property type="project" value="InterPro"/>
</dbReference>
<feature type="signal peptide" evidence="1">
    <location>
        <begin position="1"/>
        <end position="17"/>
    </location>
</feature>
<gene>
    <name evidence="3" type="primary">LOC106174446</name>
</gene>
<reference evidence="3" key="1">
    <citation type="submission" date="2025-08" db="UniProtKB">
        <authorList>
            <consortium name="RefSeq"/>
        </authorList>
    </citation>
    <scope>IDENTIFICATION</scope>
    <source>
        <tissue evidence="3">Gonads</tissue>
    </source>
</reference>
<evidence type="ECO:0000256" key="1">
    <source>
        <dbReference type="SAM" id="SignalP"/>
    </source>
</evidence>
<evidence type="ECO:0000313" key="2">
    <source>
        <dbReference type="Proteomes" id="UP000085678"/>
    </source>
</evidence>
<dbReference type="AlphaFoldDB" id="A0A1S3JMU9"/>
<keyword evidence="2" id="KW-1185">Reference proteome</keyword>
<dbReference type="PANTHER" id="PTHR10697">
    <property type="entry name" value="MAMMALIAN EPENDYMIN-RELATED PROTEIN 1"/>
    <property type="match status" value="1"/>
</dbReference>
<dbReference type="PANTHER" id="PTHR10697:SF13">
    <property type="entry name" value="RICIN B LECTIN DOMAIN-CONTAINING PROTEIN"/>
    <property type="match status" value="1"/>
</dbReference>
<accession>A0A1S3JMU9</accession>
<dbReference type="Pfam" id="PF00811">
    <property type="entry name" value="Ependymin"/>
    <property type="match status" value="1"/>
</dbReference>
<name>A0A1S3JMU9_LINAN</name>
<dbReference type="Proteomes" id="UP000085678">
    <property type="component" value="Unplaced"/>
</dbReference>
<dbReference type="InParanoid" id="A0A1S3JMU9"/>
<organism evidence="2 3">
    <name type="scientific">Lingula anatina</name>
    <name type="common">Brachiopod</name>
    <name type="synonym">Lingula unguis</name>
    <dbReference type="NCBI Taxonomy" id="7574"/>
    <lineage>
        <taxon>Eukaryota</taxon>
        <taxon>Metazoa</taxon>
        <taxon>Spiralia</taxon>
        <taxon>Lophotrochozoa</taxon>
        <taxon>Brachiopoda</taxon>
        <taxon>Linguliformea</taxon>
        <taxon>Lingulata</taxon>
        <taxon>Lingulida</taxon>
        <taxon>Linguloidea</taxon>
        <taxon>Lingulidae</taxon>
        <taxon>Lingula</taxon>
    </lineage>
</organism>
<feature type="chain" id="PRO_5010230095" evidence="1">
    <location>
        <begin position="18"/>
        <end position="191"/>
    </location>
</feature>
<dbReference type="KEGG" id="lak:106174446"/>